<dbReference type="Gene3D" id="2.130.10.10">
    <property type="entry name" value="YVTN repeat-like/Quinoprotein amine dehydrogenase"/>
    <property type="match status" value="2"/>
</dbReference>
<evidence type="ECO:0000313" key="8">
    <source>
        <dbReference type="EMBL" id="KAL0476397.1"/>
    </source>
</evidence>
<dbReference type="PANTHER" id="PTHR13083">
    <property type="entry name" value="WD REPEAT-CONTAINING PROTEIN 91"/>
    <property type="match status" value="1"/>
</dbReference>
<feature type="domain" description="ARMC9 CTLH-like" evidence="7">
    <location>
        <begin position="2"/>
        <end position="106"/>
    </location>
</feature>
<dbReference type="GO" id="GO:0051898">
    <property type="term" value="P:negative regulation of phosphatidylinositol 3-kinase/protein kinase B signal transduction"/>
    <property type="evidence" value="ECO:0007669"/>
    <property type="project" value="InterPro"/>
</dbReference>
<keyword evidence="4" id="KW-0967">Endosome</keyword>
<dbReference type="GO" id="GO:0045022">
    <property type="term" value="P:early endosome to late endosome transport"/>
    <property type="evidence" value="ECO:0007669"/>
    <property type="project" value="InterPro"/>
</dbReference>
<keyword evidence="5" id="KW-0853">WD repeat</keyword>
<dbReference type="GO" id="GO:0031902">
    <property type="term" value="C:late endosome membrane"/>
    <property type="evidence" value="ECO:0007669"/>
    <property type="project" value="UniProtKB-SubCell"/>
</dbReference>
<evidence type="ECO:0000256" key="5">
    <source>
        <dbReference type="PROSITE-ProRule" id="PRU00221"/>
    </source>
</evidence>
<evidence type="ECO:0000259" key="6">
    <source>
        <dbReference type="Pfam" id="PF12894"/>
    </source>
</evidence>
<evidence type="ECO:0000256" key="2">
    <source>
        <dbReference type="ARBA" id="ARBA00004414"/>
    </source>
</evidence>
<sequence length="506" mass="57414">MEYWKYLETKFFSKLDQSFVESIRKLELSIKKYYVVNCIQSGRVDRCREFFDNYANELAKDKEWRDWFVLPFLKYPEVQPELEPYFNKTWAEMLYVSLQNFISTALRSVDKPKLLTFESDKRERNSALISKLDALTMENGSLTSKLLSAQSYILKLQNEAGVNPSTVEAPITSPSQEEKVYINDDHFNFYSGGHEQHKTEKKFPDHKDLITKCAFSGDGLHLASSSRDKTVRVWSMKDNVYHQCFDCGALPLCIDWNKKNDQLLFSKCTGEFSAEPGFSRVNDVSNCPSNSHYCVVSASNSATSEDRKGSLFGYNLKSNKVDHKFHIAAEADSASSIVVNAIRFNHNGTMIVTGCSDGYVRVFDVKSQTNLMTWKAHQGQVTSAHFSSNETTILTTGDDHIVHQWSAHKLGNPVQSFNNSQSNQDTPRVDTSWSSVMALSGERSECFVVNSPPTVFSLPLRRPTCTLQWSVDPFTDPNPRLGSVDWHGSNMIAASYCNLLYLFNTD</sequence>
<accession>A0AAW2YGW6</accession>
<protein>
    <submittedName>
        <fullName evidence="8">WD repeat-containing protein</fullName>
    </submittedName>
</protein>
<evidence type="ECO:0000256" key="3">
    <source>
        <dbReference type="ARBA" id="ARBA00006128"/>
    </source>
</evidence>
<dbReference type="Pfam" id="PF23138">
    <property type="entry name" value="CTLH_Armc9"/>
    <property type="match status" value="1"/>
</dbReference>
<comment type="similarity">
    <text evidence="3">Belongs to the WD repeat WDR91 family.</text>
</comment>
<name>A0AAW2YGW6_9EUKA</name>
<evidence type="ECO:0000256" key="1">
    <source>
        <dbReference type="ARBA" id="ARBA00004220"/>
    </source>
</evidence>
<dbReference type="PROSITE" id="PS50294">
    <property type="entry name" value="WD_REPEATS_REGION"/>
    <property type="match status" value="1"/>
</dbReference>
<comment type="caution">
    <text evidence="8">The sequence shown here is derived from an EMBL/GenBank/DDBJ whole genome shotgun (WGS) entry which is preliminary data.</text>
</comment>
<dbReference type="GO" id="GO:0031901">
    <property type="term" value="C:early endosome membrane"/>
    <property type="evidence" value="ECO:0007669"/>
    <property type="project" value="UniProtKB-SubCell"/>
</dbReference>
<dbReference type="Pfam" id="PF12894">
    <property type="entry name" value="ANAPC4_WD40"/>
    <property type="match status" value="1"/>
</dbReference>
<feature type="repeat" description="WD" evidence="5">
    <location>
        <begin position="339"/>
        <end position="373"/>
    </location>
</feature>
<comment type="subcellular location">
    <subcellularLocation>
        <location evidence="1">Early endosome membrane</location>
        <topology evidence="1">Peripheral membrane protein</topology>
    </subcellularLocation>
    <subcellularLocation>
        <location evidence="2">Late endosome membrane</location>
    </subcellularLocation>
</comment>
<dbReference type="SMART" id="SM00320">
    <property type="entry name" value="WD40"/>
    <property type="match status" value="3"/>
</dbReference>
<feature type="domain" description="Anaphase-promoting complex subunit 4-like WD40" evidence="6">
    <location>
        <begin position="333"/>
        <end position="388"/>
    </location>
</feature>
<reference evidence="8 9" key="1">
    <citation type="submission" date="2024-03" db="EMBL/GenBank/DDBJ databases">
        <title>The Acrasis kona genome and developmental transcriptomes reveal deep origins of eukaryotic multicellular pathways.</title>
        <authorList>
            <person name="Sheikh S."/>
            <person name="Fu C.-J."/>
            <person name="Brown M.W."/>
            <person name="Baldauf S.L."/>
        </authorList>
    </citation>
    <scope>NUCLEOTIDE SEQUENCE [LARGE SCALE GENOMIC DNA]</scope>
    <source>
        <strain evidence="8 9">ATCC MYA-3509</strain>
    </source>
</reference>
<dbReference type="InterPro" id="IPR001680">
    <property type="entry name" value="WD40_rpt"/>
</dbReference>
<dbReference type="EMBL" id="JAOPGA020000029">
    <property type="protein sequence ID" value="KAL0476397.1"/>
    <property type="molecule type" value="Genomic_DNA"/>
</dbReference>
<keyword evidence="9" id="KW-1185">Reference proteome</keyword>
<dbReference type="Pfam" id="PF00400">
    <property type="entry name" value="WD40"/>
    <property type="match status" value="1"/>
</dbReference>
<dbReference type="InterPro" id="IPR056327">
    <property type="entry name" value="ARMC9_CTLH-like_dom"/>
</dbReference>
<dbReference type="SUPFAM" id="SSF50978">
    <property type="entry name" value="WD40 repeat-like"/>
    <property type="match status" value="1"/>
</dbReference>
<dbReference type="PANTHER" id="PTHR13083:SF3">
    <property type="entry name" value="WD REPEAT-CONTAINING PROTEIN 91"/>
    <property type="match status" value="1"/>
</dbReference>
<dbReference type="GO" id="GO:0141039">
    <property type="term" value="F:phosphatidylinositol 3-kinase inhibitor activity"/>
    <property type="evidence" value="ECO:0007669"/>
    <property type="project" value="InterPro"/>
</dbReference>
<evidence type="ECO:0000313" key="9">
    <source>
        <dbReference type="Proteomes" id="UP001431209"/>
    </source>
</evidence>
<gene>
    <name evidence="8" type="ORF">AKO1_005081</name>
</gene>
<evidence type="ECO:0000259" key="7">
    <source>
        <dbReference type="Pfam" id="PF23138"/>
    </source>
</evidence>
<organism evidence="8 9">
    <name type="scientific">Acrasis kona</name>
    <dbReference type="NCBI Taxonomy" id="1008807"/>
    <lineage>
        <taxon>Eukaryota</taxon>
        <taxon>Discoba</taxon>
        <taxon>Heterolobosea</taxon>
        <taxon>Tetramitia</taxon>
        <taxon>Eutetramitia</taxon>
        <taxon>Acrasidae</taxon>
        <taxon>Acrasis</taxon>
    </lineage>
</organism>
<feature type="repeat" description="WD" evidence="5">
    <location>
        <begin position="203"/>
        <end position="237"/>
    </location>
</feature>
<dbReference type="InterPro" id="IPR036322">
    <property type="entry name" value="WD40_repeat_dom_sf"/>
</dbReference>
<proteinExistence type="inferred from homology"/>
<dbReference type="InterPro" id="IPR024977">
    <property type="entry name" value="Apc4-like_WD40_dom"/>
</dbReference>
<dbReference type="InterPro" id="IPR039724">
    <property type="entry name" value="WDR91"/>
</dbReference>
<feature type="repeat" description="WD" evidence="5">
    <location>
        <begin position="374"/>
        <end position="406"/>
    </location>
</feature>
<dbReference type="AlphaFoldDB" id="A0AAW2YGW6"/>
<dbReference type="Proteomes" id="UP001431209">
    <property type="component" value="Unassembled WGS sequence"/>
</dbReference>
<dbReference type="PROSITE" id="PS50082">
    <property type="entry name" value="WD_REPEATS_2"/>
    <property type="match status" value="3"/>
</dbReference>
<evidence type="ECO:0000256" key="4">
    <source>
        <dbReference type="ARBA" id="ARBA00022753"/>
    </source>
</evidence>
<dbReference type="InterPro" id="IPR015943">
    <property type="entry name" value="WD40/YVTN_repeat-like_dom_sf"/>
</dbReference>